<reference evidence="2 3" key="3">
    <citation type="submission" date="2016-01" db="EMBL/GenBank/DDBJ databases">
        <title>The new phylogeny of the genus Mycobacterium.</title>
        <authorList>
            <person name="Tarcisio F."/>
            <person name="Conor M."/>
            <person name="Antonella G."/>
            <person name="Elisabetta G."/>
            <person name="Giulia F.S."/>
            <person name="Sara T."/>
            <person name="Anna F."/>
            <person name="Clotilde B."/>
            <person name="Roberto B."/>
            <person name="Veronica D.S."/>
            <person name="Fabio R."/>
            <person name="Monica P."/>
            <person name="Olivier J."/>
            <person name="Enrico T."/>
            <person name="Nicola S."/>
        </authorList>
    </citation>
    <scope>NUCLEOTIDE SEQUENCE [LARGE SCALE GENOMIC DNA]</scope>
    <source>
        <strain evidence="2 3">DSM 44626</strain>
    </source>
</reference>
<evidence type="ECO:0000313" key="2">
    <source>
        <dbReference type="EMBL" id="ORX07807.1"/>
    </source>
</evidence>
<dbReference type="EMBL" id="HG964447">
    <property type="protein sequence ID" value="CDO91312.1"/>
    <property type="molecule type" value="Genomic_DNA"/>
</dbReference>
<reference evidence="1" key="1">
    <citation type="journal article" date="2014" name="Genome Announc.">
        <title>Draft Genome Sequence of Mycobacterium triplex DSM 44626.</title>
        <authorList>
            <person name="Sassi M."/>
            <person name="Croce O."/>
            <person name="Robert C."/>
            <person name="Raoult D."/>
            <person name="Drancourt M."/>
        </authorList>
    </citation>
    <scope>NUCLEOTIDE SEQUENCE [LARGE SCALE GENOMIC DNA]</scope>
    <source>
        <strain evidence="1">DSM 44626</strain>
    </source>
</reference>
<reference evidence="1" key="2">
    <citation type="submission" date="2014-04" db="EMBL/GenBank/DDBJ databases">
        <authorList>
            <person name="Xu Y.W."/>
            <person name="Yang Q."/>
        </authorList>
    </citation>
    <scope>NUCLEOTIDE SEQUENCE</scope>
    <source>
        <strain evidence="1">DSM 44626</strain>
    </source>
</reference>
<dbReference type="Proteomes" id="UP000028880">
    <property type="component" value="Unassembled WGS sequence"/>
</dbReference>
<dbReference type="Proteomes" id="UP000193710">
    <property type="component" value="Unassembled WGS sequence"/>
</dbReference>
<organism evidence="1">
    <name type="scientific">Mycobacterium triplex</name>
    <dbReference type="NCBI Taxonomy" id="47839"/>
    <lineage>
        <taxon>Bacteria</taxon>
        <taxon>Bacillati</taxon>
        <taxon>Actinomycetota</taxon>
        <taxon>Actinomycetes</taxon>
        <taxon>Mycobacteriales</taxon>
        <taxon>Mycobacteriaceae</taxon>
        <taxon>Mycobacterium</taxon>
        <taxon>Mycobacterium simiae complex</taxon>
    </lineage>
</organism>
<gene>
    <name evidence="2" type="ORF">AWC29_06620</name>
    <name evidence="1" type="ORF">BN973_05719</name>
</gene>
<evidence type="ECO:0000313" key="1">
    <source>
        <dbReference type="EMBL" id="CDO91312.1"/>
    </source>
</evidence>
<protein>
    <submittedName>
        <fullName evidence="1">Uncharacterized protein</fullName>
    </submittedName>
</protein>
<name>A0A024K6V3_9MYCO</name>
<dbReference type="STRING" id="47839.BN973_05719"/>
<proteinExistence type="predicted"/>
<dbReference type="EMBL" id="LQPY01000004">
    <property type="protein sequence ID" value="ORX07807.1"/>
    <property type="molecule type" value="Genomic_DNA"/>
</dbReference>
<accession>A0A024K6V3</accession>
<evidence type="ECO:0000313" key="3">
    <source>
        <dbReference type="Proteomes" id="UP000193710"/>
    </source>
</evidence>
<dbReference type="HOGENOM" id="CLU_147967_0_0_11"/>
<dbReference type="AlphaFoldDB" id="A0A024K6V3"/>
<keyword evidence="3" id="KW-1185">Reference proteome</keyword>
<sequence length="157" mass="17066">MAAPGVLKYGYVGTIPLSKGDSMDPYEQALLWTRAQLGIVVTAEERMHLVAISDHVVTDCIGKQVETLTARGGAVFWFGHTGRNAPVNRMATLNLFAAATMSAFTLPLLRGPVLITGADPRGNPSGLSGSQFQLLKSGPGANWRQRLIFRLRERRMD</sequence>